<dbReference type="Pfam" id="PF03781">
    <property type="entry name" value="FGE-sulfatase"/>
    <property type="match status" value="1"/>
</dbReference>
<dbReference type="InterPro" id="IPR016187">
    <property type="entry name" value="CTDL_fold"/>
</dbReference>
<sequence>MKTPSKFALVLPLAGLLAFNCHADEKAATATVTPIGSVGEKPAPEFLELTKTIHAAITKKAAEEKGAEMKAYTETAPEAEDAEFEMLPIPGGTFTMGSPEAEKGRTADEGPQRKIKIEPFWMGKVEVTWDLYQQFMNNEALNEVSRNKNGSINRDNDLQTPEPNKAEGDERFIDILSQPTSPFHVMHFNMANGAGYSEDYPAVSMTQHAASKFCEWLSAQTGHYYRLPTEAEWEYACRAGSKTAYSFGDDPAKLEEYGWFKKNARIDAVYEYEYQPVGTKKPNAWGLHDMHGNVAEWVLDAYLTDGYKNVPNGALNPVKLSKKRYPRVVRGGHFEMDAAELRSAARHGSDPTWKENDPQVPKSIWYHTKARWLGFRVVRPAKVPSVEEMHLLWNTGPGEL</sequence>
<gene>
    <name evidence="4" type="ORF">NT6N_20850</name>
</gene>
<proteinExistence type="predicted"/>
<dbReference type="PANTHER" id="PTHR23150:SF19">
    <property type="entry name" value="FORMYLGLYCINE-GENERATING ENZYME"/>
    <property type="match status" value="1"/>
</dbReference>
<evidence type="ECO:0000256" key="2">
    <source>
        <dbReference type="SAM" id="SignalP"/>
    </source>
</evidence>
<feature type="region of interest" description="Disordered" evidence="1">
    <location>
        <begin position="146"/>
        <end position="166"/>
    </location>
</feature>
<dbReference type="SUPFAM" id="SSF56436">
    <property type="entry name" value="C-type lectin-like"/>
    <property type="match status" value="1"/>
</dbReference>
<feature type="compositionally biased region" description="Polar residues" evidence="1">
    <location>
        <begin position="147"/>
        <end position="162"/>
    </location>
</feature>
<dbReference type="GO" id="GO:0120147">
    <property type="term" value="F:formylglycine-generating oxidase activity"/>
    <property type="evidence" value="ECO:0007669"/>
    <property type="project" value="TreeGrafter"/>
</dbReference>
<dbReference type="InterPro" id="IPR005532">
    <property type="entry name" value="SUMF_dom"/>
</dbReference>
<evidence type="ECO:0000256" key="1">
    <source>
        <dbReference type="SAM" id="MobiDB-lite"/>
    </source>
</evidence>
<name>A0AAT9FM04_9BACT</name>
<dbReference type="PANTHER" id="PTHR23150">
    <property type="entry name" value="SULFATASE MODIFYING FACTOR 1, 2"/>
    <property type="match status" value="1"/>
</dbReference>
<accession>A0AAT9FM04</accession>
<dbReference type="AlphaFoldDB" id="A0AAT9FM04"/>
<feature type="signal peptide" evidence="2">
    <location>
        <begin position="1"/>
        <end position="23"/>
    </location>
</feature>
<feature type="chain" id="PRO_5043523868" description="Sulfatase-modifying factor enzyme-like domain-containing protein" evidence="2">
    <location>
        <begin position="24"/>
        <end position="400"/>
    </location>
</feature>
<evidence type="ECO:0000313" key="4">
    <source>
        <dbReference type="EMBL" id="BDS07045.1"/>
    </source>
</evidence>
<reference evidence="4" key="1">
    <citation type="submission" date="2024-07" db="EMBL/GenBank/DDBJ databases">
        <title>Complete genome sequence of Verrucomicrobiaceae bacterium NT6N.</title>
        <authorList>
            <person name="Huang C."/>
            <person name="Takami H."/>
            <person name="Hamasaki K."/>
        </authorList>
    </citation>
    <scope>NUCLEOTIDE SEQUENCE</scope>
    <source>
        <strain evidence="4">NT6N</strain>
    </source>
</reference>
<evidence type="ECO:0000259" key="3">
    <source>
        <dbReference type="Pfam" id="PF03781"/>
    </source>
</evidence>
<dbReference type="InterPro" id="IPR051043">
    <property type="entry name" value="Sulfatase_Mod_Factor_Kinase"/>
</dbReference>
<dbReference type="EMBL" id="AP026866">
    <property type="protein sequence ID" value="BDS07045.1"/>
    <property type="molecule type" value="Genomic_DNA"/>
</dbReference>
<feature type="domain" description="Sulfatase-modifying factor enzyme-like" evidence="3">
    <location>
        <begin position="85"/>
        <end position="354"/>
    </location>
</feature>
<keyword evidence="2" id="KW-0732">Signal</keyword>
<dbReference type="KEGG" id="osu:NT6N_20850"/>
<dbReference type="InterPro" id="IPR042095">
    <property type="entry name" value="SUMF_sf"/>
</dbReference>
<organism evidence="4">
    <name type="scientific">Oceaniferula spumae</name>
    <dbReference type="NCBI Taxonomy" id="2979115"/>
    <lineage>
        <taxon>Bacteria</taxon>
        <taxon>Pseudomonadati</taxon>
        <taxon>Verrucomicrobiota</taxon>
        <taxon>Verrucomicrobiia</taxon>
        <taxon>Verrucomicrobiales</taxon>
        <taxon>Verrucomicrobiaceae</taxon>
        <taxon>Oceaniferula</taxon>
    </lineage>
</organism>
<protein>
    <recommendedName>
        <fullName evidence="3">Sulfatase-modifying factor enzyme-like domain-containing protein</fullName>
    </recommendedName>
</protein>
<dbReference type="Gene3D" id="3.90.1580.10">
    <property type="entry name" value="paralog of FGE (formylglycine-generating enzyme)"/>
    <property type="match status" value="1"/>
</dbReference>